<gene>
    <name evidence="2" type="primary">B15I20.160</name>
</gene>
<name>Q9P3J5_NEUCS</name>
<reference evidence="2" key="1">
    <citation type="submission" date="2000-07" db="EMBL/GenBank/DDBJ databases">
        <authorList>
            <person name="Schulte U."/>
            <person name="Aign V."/>
            <person name="Hoheisel J."/>
            <person name="Brandt P."/>
            <person name="Fartmann B."/>
            <person name="Holland R."/>
            <person name="Nyakatura G."/>
            <person name="Mewes H.W."/>
            <person name="Mannhaupt G."/>
        </authorList>
    </citation>
    <scope>NUCLEOTIDE SEQUENCE</scope>
</reference>
<feature type="region of interest" description="Disordered" evidence="1">
    <location>
        <begin position="1"/>
        <end position="43"/>
    </location>
</feature>
<evidence type="ECO:0000256" key="1">
    <source>
        <dbReference type="SAM" id="MobiDB-lite"/>
    </source>
</evidence>
<reference evidence="2" key="2">
    <citation type="submission" date="2002-07" db="EMBL/GenBank/DDBJ databases">
        <authorList>
            <person name="German Neurospora genome project"/>
        </authorList>
    </citation>
    <scope>NUCLEOTIDE SEQUENCE</scope>
</reference>
<accession>Q9P3J5</accession>
<protein>
    <submittedName>
        <fullName evidence="2">Uncharacterized protein B15I20.160</fullName>
    </submittedName>
</protein>
<dbReference type="AlphaFoldDB" id="Q9P3J5"/>
<sequence length="283" mass="30208">MNQRQIDNPVDSQAARGELKEDNTGKRSWATREKQATAEAESFTSKRTAWFRRLSGNGDTDTIGNNKQAAAAVEADTLLEEALDGYKEAFARPPVGNQKVANVNPTAILQSSREKLKEKGFQSPDQLSHQIRTVTESPLEQIHLEHHTLHSCRSAAGTRSDPDRVHSATTRKGGGTTMASIPHDHLAVTLPLEVGSAMVRGAGKIAEDGGQTVLLQTRMYAIDETVGSTNEGLQSLVESGRATRQHSNGCRLDSVAGVAKAGGDVQHILVDGEGAGRVLGVSS</sequence>
<dbReference type="HOGENOM" id="CLU_983844_0_0_1"/>
<feature type="compositionally biased region" description="Basic and acidic residues" evidence="1">
    <location>
        <begin position="17"/>
        <end position="36"/>
    </location>
</feature>
<organism evidence="2">
    <name type="scientific">Neurospora crassa</name>
    <dbReference type="NCBI Taxonomy" id="5141"/>
    <lineage>
        <taxon>Eukaryota</taxon>
        <taxon>Fungi</taxon>
        <taxon>Dikarya</taxon>
        <taxon>Ascomycota</taxon>
        <taxon>Pezizomycotina</taxon>
        <taxon>Sordariomycetes</taxon>
        <taxon>Sordariomycetidae</taxon>
        <taxon>Sordariales</taxon>
        <taxon>Sordariaceae</taxon>
        <taxon>Neurospora</taxon>
    </lineage>
</organism>
<dbReference type="EMBL" id="AL389900">
    <property type="protein sequence ID" value="CAB97470.1"/>
    <property type="molecule type" value="Genomic_DNA"/>
</dbReference>
<proteinExistence type="predicted"/>
<feature type="region of interest" description="Disordered" evidence="1">
    <location>
        <begin position="154"/>
        <end position="180"/>
    </location>
</feature>
<dbReference type="PIR" id="T51046">
    <property type="entry name" value="T51046"/>
</dbReference>
<evidence type="ECO:0000313" key="2">
    <source>
        <dbReference type="EMBL" id="CAB97470.1"/>
    </source>
</evidence>